<feature type="signal peptide" evidence="1">
    <location>
        <begin position="1"/>
        <end position="26"/>
    </location>
</feature>
<proteinExistence type="predicted"/>
<dbReference type="Gene3D" id="3.40.50.1000">
    <property type="entry name" value="HAD superfamily/HAD-like"/>
    <property type="match status" value="2"/>
</dbReference>
<sequence length="168" mass="19544">MIRAMVHRAREVFIYLFLAVFYKATGTVKPCWRPGSSLSPDNDRAYCLSWRLGVETNNVRAWRTVPSECKEYIENYMTRGQYYHDFNFITNQISSYADEIALSNDGMDAWILDIDDTCISNIIYYRGKRYGGFKVILLTGRDEETLGQATTDNLHSQGFIGYERLIFR</sequence>
<dbReference type="InterPro" id="IPR023214">
    <property type="entry name" value="HAD_sf"/>
</dbReference>
<evidence type="ECO:0000313" key="2">
    <source>
        <dbReference type="EMBL" id="KAK7821306.1"/>
    </source>
</evidence>
<gene>
    <name evidence="2" type="primary">APS1_1</name>
    <name evidence="2" type="ORF">CFP56_037833</name>
</gene>
<dbReference type="InterPro" id="IPR005519">
    <property type="entry name" value="Acid_phosphat_B-like"/>
</dbReference>
<keyword evidence="3" id="KW-1185">Reference proteome</keyword>
<feature type="chain" id="PRO_5043754547" evidence="1">
    <location>
        <begin position="27"/>
        <end position="168"/>
    </location>
</feature>
<organism evidence="2 3">
    <name type="scientific">Quercus suber</name>
    <name type="common">Cork oak</name>
    <dbReference type="NCBI Taxonomy" id="58331"/>
    <lineage>
        <taxon>Eukaryota</taxon>
        <taxon>Viridiplantae</taxon>
        <taxon>Streptophyta</taxon>
        <taxon>Embryophyta</taxon>
        <taxon>Tracheophyta</taxon>
        <taxon>Spermatophyta</taxon>
        <taxon>Magnoliopsida</taxon>
        <taxon>eudicotyledons</taxon>
        <taxon>Gunneridae</taxon>
        <taxon>Pentapetalae</taxon>
        <taxon>rosids</taxon>
        <taxon>fabids</taxon>
        <taxon>Fagales</taxon>
        <taxon>Fagaceae</taxon>
        <taxon>Quercus</taxon>
    </lineage>
</organism>
<evidence type="ECO:0000256" key="1">
    <source>
        <dbReference type="SAM" id="SignalP"/>
    </source>
</evidence>
<dbReference type="EMBL" id="PKMF04000706">
    <property type="protein sequence ID" value="KAK7821306.1"/>
    <property type="molecule type" value="Genomic_DNA"/>
</dbReference>
<dbReference type="AlphaFoldDB" id="A0AAW0J4E5"/>
<keyword evidence="1" id="KW-0732">Signal</keyword>
<protein>
    <submittedName>
        <fullName evidence="2">Acid phosphatase 1</fullName>
    </submittedName>
</protein>
<dbReference type="PANTHER" id="PTHR31284">
    <property type="entry name" value="ACID PHOSPHATASE-LIKE PROTEIN"/>
    <property type="match status" value="1"/>
</dbReference>
<evidence type="ECO:0000313" key="3">
    <source>
        <dbReference type="Proteomes" id="UP000237347"/>
    </source>
</evidence>
<dbReference type="Proteomes" id="UP000237347">
    <property type="component" value="Unassembled WGS sequence"/>
</dbReference>
<dbReference type="Pfam" id="PF03767">
    <property type="entry name" value="Acid_phosphat_B"/>
    <property type="match status" value="1"/>
</dbReference>
<comment type="caution">
    <text evidence="2">The sequence shown here is derived from an EMBL/GenBank/DDBJ whole genome shotgun (WGS) entry which is preliminary data.</text>
</comment>
<accession>A0AAW0J4E5</accession>
<reference evidence="2 3" key="1">
    <citation type="journal article" date="2018" name="Sci. Data">
        <title>The draft genome sequence of cork oak.</title>
        <authorList>
            <person name="Ramos A.M."/>
            <person name="Usie A."/>
            <person name="Barbosa P."/>
            <person name="Barros P.M."/>
            <person name="Capote T."/>
            <person name="Chaves I."/>
            <person name="Simoes F."/>
            <person name="Abreu I."/>
            <person name="Carrasquinho I."/>
            <person name="Faro C."/>
            <person name="Guimaraes J.B."/>
            <person name="Mendonca D."/>
            <person name="Nobrega F."/>
            <person name="Rodrigues L."/>
            <person name="Saibo N.J.M."/>
            <person name="Varela M.C."/>
            <person name="Egas C."/>
            <person name="Matos J."/>
            <person name="Miguel C.M."/>
            <person name="Oliveira M.M."/>
            <person name="Ricardo C.P."/>
            <person name="Goncalves S."/>
        </authorList>
    </citation>
    <scope>NUCLEOTIDE SEQUENCE [LARGE SCALE GENOMIC DNA]</scope>
    <source>
        <strain evidence="3">cv. HL8</strain>
    </source>
</reference>
<name>A0AAW0J4E5_QUESU</name>
<dbReference type="PANTHER" id="PTHR31284:SF9">
    <property type="entry name" value="HAD SUPERFAMILY, SUBFAMILY IIIB ACID PHOSPHATASE"/>
    <property type="match status" value="1"/>
</dbReference>